<name>A0AAN8F4Q5_TRICO</name>
<dbReference type="Pfam" id="PF07992">
    <property type="entry name" value="Pyr_redox_2"/>
    <property type="match status" value="1"/>
</dbReference>
<comment type="caution">
    <text evidence="8">The sequence shown here is derived from an EMBL/GenBank/DDBJ whole genome shotgun (WGS) entry which is preliminary data.</text>
</comment>
<dbReference type="AlphaFoldDB" id="A0AAN8F4Q5"/>
<dbReference type="InterPro" id="IPR023753">
    <property type="entry name" value="FAD/NAD-binding_dom"/>
</dbReference>
<evidence type="ECO:0000256" key="4">
    <source>
        <dbReference type="ARBA" id="ARBA00023002"/>
    </source>
</evidence>
<dbReference type="InterPro" id="IPR050446">
    <property type="entry name" value="FAD-oxidoreductase/Apoptosis"/>
</dbReference>
<dbReference type="PANTHER" id="PTHR43557">
    <property type="entry name" value="APOPTOSIS-INDUCING FACTOR 1"/>
    <property type="match status" value="1"/>
</dbReference>
<dbReference type="PANTHER" id="PTHR43557:SF2">
    <property type="entry name" value="RIESKE DOMAIN-CONTAINING PROTEIN-RELATED"/>
    <property type="match status" value="1"/>
</dbReference>
<keyword evidence="9" id="KW-1185">Reference proteome</keyword>
<protein>
    <recommendedName>
        <fullName evidence="7">FAD/NAD(P)-binding domain-containing protein</fullName>
    </recommendedName>
</protein>
<feature type="chain" id="PRO_5042840763" description="FAD/NAD(P)-binding domain-containing protein" evidence="6">
    <location>
        <begin position="25"/>
        <end position="1048"/>
    </location>
</feature>
<dbReference type="InterPro" id="IPR036188">
    <property type="entry name" value="FAD/NAD-bd_sf"/>
</dbReference>
<dbReference type="Gene3D" id="1.25.40.1030">
    <property type="match status" value="1"/>
</dbReference>
<dbReference type="GO" id="GO:0005737">
    <property type="term" value="C:cytoplasm"/>
    <property type="evidence" value="ECO:0007669"/>
    <property type="project" value="TreeGrafter"/>
</dbReference>
<accession>A0AAN8F4Q5</accession>
<proteinExistence type="predicted"/>
<evidence type="ECO:0000256" key="1">
    <source>
        <dbReference type="ARBA" id="ARBA00001974"/>
    </source>
</evidence>
<reference evidence="8 9" key="1">
    <citation type="submission" date="2019-10" db="EMBL/GenBank/DDBJ databases">
        <title>Assembly and Annotation for the nematode Trichostrongylus colubriformis.</title>
        <authorList>
            <person name="Martin J."/>
        </authorList>
    </citation>
    <scope>NUCLEOTIDE SEQUENCE [LARGE SCALE GENOMIC DNA]</scope>
    <source>
        <strain evidence="8">G859</strain>
        <tissue evidence="8">Whole worm</tissue>
    </source>
</reference>
<evidence type="ECO:0000256" key="5">
    <source>
        <dbReference type="SAM" id="MobiDB-lite"/>
    </source>
</evidence>
<dbReference type="Gene3D" id="3.50.50.60">
    <property type="entry name" value="FAD/NAD(P)-binding domain"/>
    <property type="match status" value="2"/>
</dbReference>
<evidence type="ECO:0000259" key="7">
    <source>
        <dbReference type="Pfam" id="PF07992"/>
    </source>
</evidence>
<dbReference type="SUPFAM" id="SSF51905">
    <property type="entry name" value="FAD/NAD(P)-binding domain"/>
    <property type="match status" value="2"/>
</dbReference>
<evidence type="ECO:0000256" key="2">
    <source>
        <dbReference type="ARBA" id="ARBA00022630"/>
    </source>
</evidence>
<keyword evidence="2" id="KW-0285">Flavoprotein</keyword>
<feature type="region of interest" description="Disordered" evidence="5">
    <location>
        <begin position="916"/>
        <end position="949"/>
    </location>
</feature>
<sequence length="1048" mass="115344">MKFLQKLTVFIAPLTFLIWTLTQSSSFVKESNGYLILTTTEKQLEKAKRTRQCFFNAPSKDDPIIVVGGGISAATFMEHVRLNGCRTPITMITQEDWPPYDRVLLSKKPSIEGKDLRLRSDEYYKENHINVITKTRVHHVDTHRRSIALSTGKRMRYSKLVLALGVMPKRLTIPGADLQNVFYLRAASEANAVSKQSIGKHVVCIGGSFIGMEIASALVLATASVTVICMTEEPLPALGSDIGAAVRKRFETKGVRVIVNSSVKRISGDSEVDSVVLSTGDILEANVVVVGIGAEPATKWLRDTEVEMDSNGFIKVDRNFKVLQNDKVRAITWSESRPDLLAIQYFQHPTEFRSIEGGAENTGVGHLDVSLVPSWVSAAPVGTSFAKGGRMATHYREWDDAKQMWHYSVEVKKLPVDDALYQSAIGLQNAQDSNEIGSYCEDRAHATNDRNLQILWTFLAALSNKQGRREFIRILGFGDNEQQPMSRKSRESKTSVTSNEVTQLTNIMSSMNYSSPRQNGTGAHLDSDDDSSNAEVFARQPDLDWNQFDANAWSMMDALVGDGEEEVIDRLLDHKDYATAFMFARDNANLTHRVTERYIAEQLSASQRLLSLVATGSFEQLIETFPSEQWSRLLALILARTDRAQLVHIMRKIAAKWRLLALRHDLFLICGGEERTMSKEPEKPRFGHVHAINNALHPSRVQQQKPIFSPSSTAATSSPSAFSQHSQHRQPYTAPQHPGMPPMPPAFSGQTYTNYAPAPPQPRPPPIPGYQQTSVLGYAPTPPPPAIPGPPTVPGFQQSANASMYGQQPVVPGFNPIQTPIPPPPVAPAQFSNVPSSNYSYTTYRQSSYAPSPATVPAQEYSSKSSTISPVGGAAGDPKELPTHGWNDPPPLAAHRPTPPPAPVFEVNWKPLEQPAVTLPNGLPGVASGAPMRPSSSASTHQQQEHREIPQVALSPEDQSIMDRFHQLINSILAVNRTPIAQHKAEEAKTRLGCELAPRLAAGKLSMGTRQLLWQCSEQASYGNYRAAVATCGQMVRSGGDFVEVKIF</sequence>
<gene>
    <name evidence="8" type="ORF">GCK32_007135</name>
</gene>
<feature type="compositionally biased region" description="Pro residues" evidence="5">
    <location>
        <begin position="888"/>
        <end position="899"/>
    </location>
</feature>
<evidence type="ECO:0000313" key="9">
    <source>
        <dbReference type="Proteomes" id="UP001331761"/>
    </source>
</evidence>
<evidence type="ECO:0000256" key="6">
    <source>
        <dbReference type="SAM" id="SignalP"/>
    </source>
</evidence>
<dbReference type="Proteomes" id="UP001331761">
    <property type="component" value="Unassembled WGS sequence"/>
</dbReference>
<keyword evidence="6" id="KW-0732">Signal</keyword>
<feature type="domain" description="FAD/NAD(P)-binding" evidence="7">
    <location>
        <begin position="64"/>
        <end position="322"/>
    </location>
</feature>
<dbReference type="EMBL" id="WIXE01019154">
    <property type="protein sequence ID" value="KAK5970295.1"/>
    <property type="molecule type" value="Genomic_DNA"/>
</dbReference>
<keyword evidence="4" id="KW-0560">Oxidoreductase</keyword>
<evidence type="ECO:0000256" key="3">
    <source>
        <dbReference type="ARBA" id="ARBA00022827"/>
    </source>
</evidence>
<keyword evidence="3" id="KW-0274">FAD</keyword>
<feature type="region of interest" description="Disordered" evidence="5">
    <location>
        <begin position="849"/>
        <end position="899"/>
    </location>
</feature>
<feature type="compositionally biased region" description="Low complexity" evidence="5">
    <location>
        <begin position="708"/>
        <end position="723"/>
    </location>
</feature>
<feature type="compositionally biased region" description="Polar residues" evidence="5">
    <location>
        <begin position="860"/>
        <end position="869"/>
    </location>
</feature>
<organism evidence="8 9">
    <name type="scientific">Trichostrongylus colubriformis</name>
    <name type="common">Black scour worm</name>
    <dbReference type="NCBI Taxonomy" id="6319"/>
    <lineage>
        <taxon>Eukaryota</taxon>
        <taxon>Metazoa</taxon>
        <taxon>Ecdysozoa</taxon>
        <taxon>Nematoda</taxon>
        <taxon>Chromadorea</taxon>
        <taxon>Rhabditida</taxon>
        <taxon>Rhabditina</taxon>
        <taxon>Rhabditomorpha</taxon>
        <taxon>Strongyloidea</taxon>
        <taxon>Trichostrongylidae</taxon>
        <taxon>Trichostrongylus</taxon>
    </lineage>
</organism>
<feature type="region of interest" description="Disordered" evidence="5">
    <location>
        <begin position="704"/>
        <end position="749"/>
    </location>
</feature>
<feature type="signal peptide" evidence="6">
    <location>
        <begin position="1"/>
        <end position="24"/>
    </location>
</feature>
<evidence type="ECO:0000313" key="8">
    <source>
        <dbReference type="EMBL" id="KAK5970295.1"/>
    </source>
</evidence>
<comment type="cofactor">
    <cofactor evidence="1">
        <name>FAD</name>
        <dbReference type="ChEBI" id="CHEBI:57692"/>
    </cofactor>
</comment>
<dbReference type="GO" id="GO:0016651">
    <property type="term" value="F:oxidoreductase activity, acting on NAD(P)H"/>
    <property type="evidence" value="ECO:0007669"/>
    <property type="project" value="TreeGrafter"/>
</dbReference>
<dbReference type="PRINTS" id="PR00368">
    <property type="entry name" value="FADPNR"/>
</dbReference>